<proteinExistence type="predicted"/>
<feature type="chain" id="PRO_5011988977" evidence="1">
    <location>
        <begin position="21"/>
        <end position="139"/>
    </location>
</feature>
<accession>A0A1Y5HPS7</accession>
<feature type="signal peptide" evidence="1">
    <location>
        <begin position="1"/>
        <end position="20"/>
    </location>
</feature>
<reference evidence="3" key="1">
    <citation type="journal article" date="2017" name="Proc. Natl. Acad. Sci. U.S.A.">
        <title>Simulation of Deepwater Horizon oil plume reveals substrate specialization within a complex community of hydrocarbon degraders.</title>
        <authorList>
            <person name="Hu P."/>
            <person name="Dubinsky E.A."/>
            <person name="Probst A.J."/>
            <person name="Wang J."/>
            <person name="Sieber C.M.K."/>
            <person name="Tom L.M."/>
            <person name="Gardinali P."/>
            <person name="Banfield J.F."/>
            <person name="Atlas R.M."/>
            <person name="Andersen G.L."/>
        </authorList>
    </citation>
    <scope>NUCLEOTIDE SEQUENCE [LARGE SCALE GENOMIC DNA]</scope>
</reference>
<dbReference type="Proteomes" id="UP000227088">
    <property type="component" value="Unassembled WGS sequence"/>
</dbReference>
<evidence type="ECO:0000313" key="2">
    <source>
        <dbReference type="EMBL" id="OUS37773.1"/>
    </source>
</evidence>
<organism evidence="2 3">
    <name type="scientific">Oleispira antarctica</name>
    <dbReference type="NCBI Taxonomy" id="188908"/>
    <lineage>
        <taxon>Bacteria</taxon>
        <taxon>Pseudomonadati</taxon>
        <taxon>Pseudomonadota</taxon>
        <taxon>Gammaproteobacteria</taxon>
        <taxon>Oceanospirillales</taxon>
        <taxon>Oceanospirillaceae</taxon>
        <taxon>Oleispira</taxon>
    </lineage>
</organism>
<gene>
    <name evidence="2" type="ORF">A9R00_10855</name>
</gene>
<evidence type="ECO:0000256" key="1">
    <source>
        <dbReference type="SAM" id="SignalP"/>
    </source>
</evidence>
<name>A0A1Y5HPS7_OLEAN</name>
<keyword evidence="1" id="KW-0732">Signal</keyword>
<evidence type="ECO:0000313" key="3">
    <source>
        <dbReference type="Proteomes" id="UP000227088"/>
    </source>
</evidence>
<sequence length="139" mass="15385">MLVRSIAILFTLSIAASSWAINPHDEYYADDIFTAIKEAKKRPHHYDYSNAKRYNRSTTQSLDIPRLLNQEMGTASIKSNDANSVSVAEVPLDEQRADKHNGYGEELVDTRAAPIQTAAPQIGNLNVTSPNITTNVIAR</sequence>
<dbReference type="EMBL" id="MABE01000623">
    <property type="protein sequence ID" value="OUS37773.1"/>
    <property type="molecule type" value="Genomic_DNA"/>
</dbReference>
<protein>
    <submittedName>
        <fullName evidence="2">Uncharacterized protein</fullName>
    </submittedName>
</protein>
<dbReference type="AlphaFoldDB" id="A0A1Y5HPS7"/>
<comment type="caution">
    <text evidence="2">The sequence shown here is derived from an EMBL/GenBank/DDBJ whole genome shotgun (WGS) entry which is preliminary data.</text>
</comment>